<name>A0A5C7J067_GOSDA</name>
<dbReference type="AlphaFoldDB" id="A0A5C7J067"/>
<reference evidence="1 2" key="1">
    <citation type="submission" date="2019-06" db="EMBL/GenBank/DDBJ databases">
        <title>WGS assembly of Gossypium darwinii.</title>
        <authorList>
            <person name="Chen Z.J."/>
            <person name="Sreedasyam A."/>
            <person name="Ando A."/>
            <person name="Song Q."/>
            <person name="De L."/>
            <person name="Hulse-Kemp A."/>
            <person name="Ding M."/>
            <person name="Ye W."/>
            <person name="Kirkbride R."/>
            <person name="Jenkins J."/>
            <person name="Plott C."/>
            <person name="Lovell J."/>
            <person name="Lin Y.-M."/>
            <person name="Vaughn R."/>
            <person name="Liu B."/>
            <person name="Li W."/>
            <person name="Simpson S."/>
            <person name="Scheffler B."/>
            <person name="Saski C."/>
            <person name="Grover C."/>
            <person name="Hu G."/>
            <person name="Conover J."/>
            <person name="Carlson J."/>
            <person name="Shu S."/>
            <person name="Boston L."/>
            <person name="Williams M."/>
            <person name="Peterson D."/>
            <person name="Mcgee K."/>
            <person name="Jones D."/>
            <person name="Wendel J."/>
            <person name="Stelly D."/>
            <person name="Grimwood J."/>
            <person name="Schmutz J."/>
        </authorList>
    </citation>
    <scope>NUCLEOTIDE SEQUENCE [LARGE SCALE GENOMIC DNA]</scope>
    <source>
        <strain evidence="1">1808015.09</strain>
    </source>
</reference>
<sequence length="123" mass="13901">MVLLKKKLCLSPLTCPPGIFGRLPRSVEDRFLLVSTKAWNGHNVHSHTFYTLFRDFEAVYPYRTKNYILKFDINYFHLKLIEAARTQAPTATNYDVGSPSWGDLKAAPLPSAMEVTALGHESS</sequence>
<gene>
    <name evidence="1" type="ORF">ES288_1Z042400v1</name>
</gene>
<dbReference type="EMBL" id="ML700838">
    <property type="protein sequence ID" value="TXG74925.1"/>
    <property type="molecule type" value="Genomic_DNA"/>
</dbReference>
<proteinExistence type="predicted"/>
<organism evidence="1 2">
    <name type="scientific">Gossypium darwinii</name>
    <name type="common">Darwin's cotton</name>
    <name type="synonym">Gossypium barbadense var. darwinii</name>
    <dbReference type="NCBI Taxonomy" id="34276"/>
    <lineage>
        <taxon>Eukaryota</taxon>
        <taxon>Viridiplantae</taxon>
        <taxon>Streptophyta</taxon>
        <taxon>Embryophyta</taxon>
        <taxon>Tracheophyta</taxon>
        <taxon>Spermatophyta</taxon>
        <taxon>Magnoliopsida</taxon>
        <taxon>eudicotyledons</taxon>
        <taxon>Gunneridae</taxon>
        <taxon>Pentapetalae</taxon>
        <taxon>rosids</taxon>
        <taxon>malvids</taxon>
        <taxon>Malvales</taxon>
        <taxon>Malvaceae</taxon>
        <taxon>Malvoideae</taxon>
        <taxon>Gossypium</taxon>
    </lineage>
</organism>
<evidence type="ECO:0000313" key="2">
    <source>
        <dbReference type="Proteomes" id="UP000323506"/>
    </source>
</evidence>
<protein>
    <submittedName>
        <fullName evidence="1">Uncharacterized protein</fullName>
    </submittedName>
</protein>
<dbReference type="Proteomes" id="UP000323506">
    <property type="component" value="Unassembled WGS sequence"/>
</dbReference>
<accession>A0A5C7J067</accession>
<evidence type="ECO:0000313" key="1">
    <source>
        <dbReference type="EMBL" id="TXG74925.1"/>
    </source>
</evidence>
<keyword evidence="2" id="KW-1185">Reference proteome</keyword>